<name>A0AAF1C594_9MICO</name>
<gene>
    <name evidence="2" type="ORF">SANBI_001670</name>
</gene>
<feature type="region of interest" description="Disordered" evidence="1">
    <location>
        <begin position="8"/>
        <end position="38"/>
    </location>
</feature>
<evidence type="ECO:0000313" key="3">
    <source>
        <dbReference type="Proteomes" id="UP001304340"/>
    </source>
</evidence>
<reference evidence="3" key="1">
    <citation type="submission" date="2023-11" db="EMBL/GenBank/DDBJ databases">
        <authorList>
            <person name="Helweg L.P."/>
            <person name="Kiel A."/>
            <person name="Hitz F."/>
            <person name="Ruckert-Reed C."/>
            <person name="Busche T."/>
            <person name="Kaltschmidt B."/>
            <person name="Kaltschmidt C."/>
        </authorList>
    </citation>
    <scope>NUCLEOTIDE SEQUENCE [LARGE SCALE GENOMIC DNA]</scope>
    <source>
        <strain evidence="3">4.1</strain>
    </source>
</reference>
<dbReference type="EMBL" id="CP138359">
    <property type="protein sequence ID" value="WPF83958.1"/>
    <property type="molecule type" value="Genomic_DNA"/>
</dbReference>
<feature type="compositionally biased region" description="Low complexity" evidence="1">
    <location>
        <begin position="8"/>
        <end position="28"/>
    </location>
</feature>
<feature type="region of interest" description="Disordered" evidence="1">
    <location>
        <begin position="45"/>
        <end position="64"/>
    </location>
</feature>
<evidence type="ECO:0000256" key="1">
    <source>
        <dbReference type="SAM" id="MobiDB-lite"/>
    </source>
</evidence>
<protein>
    <submittedName>
        <fullName evidence="2">Uncharacterized protein</fullName>
    </submittedName>
</protein>
<sequence>MIGMMSLGASAASAEAPSPLDDAPPSAEDIVSPEEIHSVETGDILSFENPDASPAEAGLGAEGEGEGEAIVLRASGYTIACTPDAQNPHVSEGARKKGEIYVIYKTVVTCTGTGNPPATATIRVRGGLMWDSAKFAGDTSNGIKWSSLRSSEETRTVKVNGSKNTFYTPKSGLGGTFTGHYQGSSTVEIITPTGFKVGSDLSGTVFCKPTTKTAVCS</sequence>
<keyword evidence="3" id="KW-1185">Reference proteome</keyword>
<dbReference type="AlphaFoldDB" id="A0AAF1C594"/>
<dbReference type="RefSeq" id="WP_319160726.1">
    <property type="nucleotide sequence ID" value="NZ_CP138359.1"/>
</dbReference>
<evidence type="ECO:0000313" key="2">
    <source>
        <dbReference type="EMBL" id="WPF83958.1"/>
    </source>
</evidence>
<accession>A0AAF1C594</accession>
<dbReference type="KEGG" id="sbil:SANBI_001670"/>
<organism evidence="2 3">
    <name type="scientific">Sanguibacter biliveldensis</name>
    <dbReference type="NCBI Taxonomy" id="3030830"/>
    <lineage>
        <taxon>Bacteria</taxon>
        <taxon>Bacillati</taxon>
        <taxon>Actinomycetota</taxon>
        <taxon>Actinomycetes</taxon>
        <taxon>Micrococcales</taxon>
        <taxon>Sanguibacteraceae</taxon>
        <taxon>Sanguibacter</taxon>
    </lineage>
</organism>
<dbReference type="Proteomes" id="UP001304340">
    <property type="component" value="Chromosome"/>
</dbReference>
<proteinExistence type="predicted"/>